<dbReference type="InterPro" id="IPR022211">
    <property type="entry name" value="PHBC_N"/>
</dbReference>
<dbReference type="RefSeq" id="WP_341471464.1">
    <property type="nucleotide sequence ID" value="NZ_CP128400.1"/>
</dbReference>
<feature type="domain" description="Poly-beta-hydroxybutyrate polymerase N-terminal" evidence="5">
    <location>
        <begin position="31"/>
        <end position="70"/>
    </location>
</feature>
<dbReference type="GO" id="GO:0016746">
    <property type="term" value="F:acyltransferase activity"/>
    <property type="evidence" value="ECO:0007669"/>
    <property type="project" value="UniProtKB-KW"/>
</dbReference>
<evidence type="ECO:0000313" key="7">
    <source>
        <dbReference type="EMBL" id="WJW69582.1"/>
    </source>
</evidence>
<evidence type="ECO:0000256" key="3">
    <source>
        <dbReference type="SAM" id="MobiDB-lite"/>
    </source>
</evidence>
<reference evidence="6 8" key="1">
    <citation type="submission" date="2020-06" db="EMBL/GenBank/DDBJ databases">
        <title>Anoxygenic phototrophic Chloroflexota member uses a Type I reaction center.</title>
        <authorList>
            <person name="Tsuji J.M."/>
            <person name="Shaw N.A."/>
            <person name="Nagashima S."/>
            <person name="Venkiteswaran J."/>
            <person name="Schiff S.L."/>
            <person name="Hanada S."/>
            <person name="Tank M."/>
            <person name="Neufeld J.D."/>
        </authorList>
    </citation>
    <scope>NUCLEOTIDE SEQUENCE [LARGE SCALE GENOMIC DNA]</scope>
    <source>
        <strain evidence="6">L227-S17</strain>
    </source>
</reference>
<keyword evidence="7" id="KW-0378">Hydrolase</keyword>
<dbReference type="Proteomes" id="UP000521676">
    <property type="component" value="Unassembled WGS sequence"/>
</dbReference>
<dbReference type="GO" id="GO:0016787">
    <property type="term" value="F:hydrolase activity"/>
    <property type="evidence" value="ECO:0007669"/>
    <property type="project" value="UniProtKB-KW"/>
</dbReference>
<evidence type="ECO:0000259" key="4">
    <source>
        <dbReference type="Pfam" id="PF07167"/>
    </source>
</evidence>
<dbReference type="EMBL" id="JACATZ010000003">
    <property type="protein sequence ID" value="NWJ47677.1"/>
    <property type="molecule type" value="Genomic_DNA"/>
</dbReference>
<feature type="domain" description="Poly-beta-hydroxybutyrate polymerase N-terminal" evidence="4">
    <location>
        <begin position="106"/>
        <end position="275"/>
    </location>
</feature>
<name>A0A8T7M6C2_9CHLR</name>
<proteinExistence type="predicted"/>
<dbReference type="Proteomes" id="UP001431572">
    <property type="component" value="Chromosome 2"/>
</dbReference>
<evidence type="ECO:0000313" key="9">
    <source>
        <dbReference type="Proteomes" id="UP001431572"/>
    </source>
</evidence>
<dbReference type="AlphaFoldDB" id="A0A8T7M6C2"/>
<keyword evidence="9" id="KW-1185">Reference proteome</keyword>
<feature type="compositionally biased region" description="Low complexity" evidence="3">
    <location>
        <begin position="7"/>
        <end position="25"/>
    </location>
</feature>
<dbReference type="SUPFAM" id="SSF53474">
    <property type="entry name" value="alpha/beta-Hydrolases"/>
    <property type="match status" value="1"/>
</dbReference>
<gene>
    <name evidence="6" type="ORF">HXX08_17625</name>
    <name evidence="7" type="ORF">OZ401_003208</name>
</gene>
<dbReference type="Gene3D" id="3.40.50.1820">
    <property type="entry name" value="alpha/beta hydrolase"/>
    <property type="match status" value="1"/>
</dbReference>
<sequence>MESSTDTTAIANTATPVTTPTTTATPDLNYANLDRLMHSYQAKLTMGMSPASMMLAYLDWLFHLANSPGKQAELITKTQRDTARLAMYASTAAIPAPGLKVPPIAQDSRFTASSWQVWPYNLMSQSFLMVEQWWQNATTNIPGVAQHSENVVSFTARQVLDTVSPSNYPTTNPEIVETTIKEKGRNLVRGANNFSEDLQRAMLKQNPPKSEKYVVGKTVAATPGKVIYRNRLIELIQYSPTTDMVQAEPILFVPAWIMKYYILDLKSDNSMVKYLVDKGHTVFMISWKNPTSEDRDISFDDYRTMGIMSAIEVISQVVPDRKIQAVGYCIGGTMLTITAAAMARDGDDRLKSLTLFTTQTDFTEAGDLMYFIDESQVDYLENIMWRQGYLDTGQMAGAFQMLRSNDLVWSKGVQDYLLGHREPLNDLMAWNADGTRLPYRMHSEYLRSMFLKNALFEGHFMVKGRPVSISDIRIPVYIIATAKDHVAPWKSVYKIMLPLDTDTTFVLTSGGHNAGIVSEPGHPRRSFQIAEHPSGSKYIDPDTWKASIPVQKGSWWLKWQEWLTLNSSGLVTPPVPGGSHYCFTPLADAPGTYVLQP</sequence>
<dbReference type="InterPro" id="IPR010941">
    <property type="entry name" value="PhaC_N"/>
</dbReference>
<evidence type="ECO:0000313" key="8">
    <source>
        <dbReference type="Proteomes" id="UP000521676"/>
    </source>
</evidence>
<reference evidence="7" key="2">
    <citation type="journal article" date="2024" name="Nature">
        <title>Anoxygenic phototroph of the Chloroflexota uses a type I reaction centre.</title>
        <authorList>
            <person name="Tsuji J.M."/>
            <person name="Shaw N.A."/>
            <person name="Nagashima S."/>
            <person name="Venkiteswaran J.J."/>
            <person name="Schiff S.L."/>
            <person name="Watanabe T."/>
            <person name="Fukui M."/>
            <person name="Hanada S."/>
            <person name="Tank M."/>
            <person name="Neufeld J.D."/>
        </authorList>
    </citation>
    <scope>NUCLEOTIDE SEQUENCE</scope>
    <source>
        <strain evidence="7">L227-S17</strain>
    </source>
</reference>
<dbReference type="InterPro" id="IPR051321">
    <property type="entry name" value="PHA/PHB_synthase"/>
</dbReference>
<dbReference type="Pfam" id="PF07167">
    <property type="entry name" value="PhaC_N"/>
    <property type="match status" value="1"/>
</dbReference>
<organism evidence="6 8">
    <name type="scientific">Candidatus Chlorohelix allophototropha</name>
    <dbReference type="NCBI Taxonomy" id="3003348"/>
    <lineage>
        <taxon>Bacteria</taxon>
        <taxon>Bacillati</taxon>
        <taxon>Chloroflexota</taxon>
        <taxon>Chloroflexia</taxon>
        <taxon>Candidatus Chloroheliales</taxon>
        <taxon>Candidatus Chloroheliaceae</taxon>
        <taxon>Candidatus Chlorohelix</taxon>
    </lineage>
</organism>
<evidence type="ECO:0000259" key="5">
    <source>
        <dbReference type="Pfam" id="PF12551"/>
    </source>
</evidence>
<dbReference type="PANTHER" id="PTHR36837:SF5">
    <property type="entry name" value="POLY-3-HYDROXYBUTYRATE SYNTHASE"/>
    <property type="match status" value="1"/>
</dbReference>
<keyword evidence="2" id="KW-0012">Acyltransferase</keyword>
<dbReference type="EMBL" id="CP128400">
    <property type="protein sequence ID" value="WJW69582.1"/>
    <property type="molecule type" value="Genomic_DNA"/>
</dbReference>
<dbReference type="Pfam" id="PF12551">
    <property type="entry name" value="PHBC_N"/>
    <property type="match status" value="1"/>
</dbReference>
<protein>
    <submittedName>
        <fullName evidence="7">Alpha/beta fold hydrolase</fullName>
    </submittedName>
    <submittedName>
        <fullName evidence="6">Polyhydroxyalkanoic acid synthase</fullName>
    </submittedName>
</protein>
<dbReference type="InterPro" id="IPR029058">
    <property type="entry name" value="AB_hydrolase_fold"/>
</dbReference>
<evidence type="ECO:0000313" key="6">
    <source>
        <dbReference type="EMBL" id="NWJ47677.1"/>
    </source>
</evidence>
<feature type="region of interest" description="Disordered" evidence="3">
    <location>
        <begin position="1"/>
        <end position="25"/>
    </location>
</feature>
<dbReference type="GO" id="GO:0042619">
    <property type="term" value="P:poly-hydroxybutyrate biosynthetic process"/>
    <property type="evidence" value="ECO:0007669"/>
    <property type="project" value="InterPro"/>
</dbReference>
<evidence type="ECO:0000256" key="1">
    <source>
        <dbReference type="ARBA" id="ARBA00022679"/>
    </source>
</evidence>
<keyword evidence="1" id="KW-0808">Transferase</keyword>
<evidence type="ECO:0000256" key="2">
    <source>
        <dbReference type="ARBA" id="ARBA00023315"/>
    </source>
</evidence>
<accession>A0A8T7M6C2</accession>
<dbReference type="PANTHER" id="PTHR36837">
    <property type="entry name" value="POLY(3-HYDROXYALKANOATE) POLYMERASE SUBUNIT PHAC"/>
    <property type="match status" value="1"/>
</dbReference>